<gene>
    <name evidence="2" type="ORF">UFOPK1908_01676</name>
    <name evidence="3" type="ORF">UFOPK3576_01532</name>
</gene>
<protein>
    <submittedName>
        <fullName evidence="2">Unannotated protein</fullName>
    </submittedName>
</protein>
<name>A0A6J6JD65_9ZZZZ</name>
<keyword evidence="1" id="KW-0472">Membrane</keyword>
<accession>A0A6J6JD65</accession>
<feature type="transmembrane region" description="Helical" evidence="1">
    <location>
        <begin position="48"/>
        <end position="70"/>
    </location>
</feature>
<organism evidence="2">
    <name type="scientific">freshwater metagenome</name>
    <dbReference type="NCBI Taxonomy" id="449393"/>
    <lineage>
        <taxon>unclassified sequences</taxon>
        <taxon>metagenomes</taxon>
        <taxon>ecological metagenomes</taxon>
    </lineage>
</organism>
<keyword evidence="1" id="KW-1133">Transmembrane helix</keyword>
<dbReference type="AlphaFoldDB" id="A0A6J6JD65"/>
<evidence type="ECO:0000256" key="1">
    <source>
        <dbReference type="SAM" id="Phobius"/>
    </source>
</evidence>
<dbReference type="EMBL" id="CAFBMO010000093">
    <property type="protein sequence ID" value="CAB4918039.1"/>
    <property type="molecule type" value="Genomic_DNA"/>
</dbReference>
<evidence type="ECO:0000313" key="3">
    <source>
        <dbReference type="EMBL" id="CAB4918039.1"/>
    </source>
</evidence>
<dbReference type="EMBL" id="CAEZVB010000157">
    <property type="protein sequence ID" value="CAB4634585.1"/>
    <property type="molecule type" value="Genomic_DNA"/>
</dbReference>
<reference evidence="2" key="1">
    <citation type="submission" date="2020-05" db="EMBL/GenBank/DDBJ databases">
        <authorList>
            <person name="Chiriac C."/>
            <person name="Salcher M."/>
            <person name="Ghai R."/>
            <person name="Kavagutti S V."/>
        </authorList>
    </citation>
    <scope>NUCLEOTIDE SEQUENCE</scope>
</reference>
<sequence length="81" mass="8963">MANNQEMRVSPEVKAKAQRLIKPLGIAILVIWLASIGIWYAVGADANNFWPIWLMWILGGVLMLAAWAAYSPAKGEGPKRK</sequence>
<feature type="transmembrane region" description="Helical" evidence="1">
    <location>
        <begin position="20"/>
        <end position="42"/>
    </location>
</feature>
<keyword evidence="1" id="KW-0812">Transmembrane</keyword>
<evidence type="ECO:0000313" key="2">
    <source>
        <dbReference type="EMBL" id="CAB4634585.1"/>
    </source>
</evidence>
<proteinExistence type="predicted"/>